<proteinExistence type="predicted"/>
<dbReference type="AlphaFoldDB" id="A0A316E200"/>
<dbReference type="EMBL" id="QGGQ01000004">
    <property type="protein sequence ID" value="PWK23668.1"/>
    <property type="molecule type" value="Genomic_DNA"/>
</dbReference>
<dbReference type="Proteomes" id="UP000651837">
    <property type="component" value="Unassembled WGS sequence"/>
</dbReference>
<dbReference type="Gene3D" id="3.10.450.50">
    <property type="match status" value="1"/>
</dbReference>
<keyword evidence="4" id="KW-1185">Reference proteome</keyword>
<dbReference type="InterPro" id="IPR032710">
    <property type="entry name" value="NTF2-like_dom_sf"/>
</dbReference>
<reference evidence="2 3" key="1">
    <citation type="submission" date="2018-05" db="EMBL/GenBank/DDBJ databases">
        <title>Genomic Encyclopedia of Archaeal and Bacterial Type Strains, Phase II (KMG-II): from individual species to whole genera.</title>
        <authorList>
            <person name="Goeker M."/>
        </authorList>
    </citation>
    <scope>NUCLEOTIDE SEQUENCE [LARGE SCALE GENOMIC DNA]</scope>
    <source>
        <strain evidence="2 3">DSM 23514</strain>
    </source>
</reference>
<sequence>MKKLSLLLLTVILAIGCQQKGAERYTQKSPEIETVKKLLANYNSQSYDTSMYVDTAKTYYNTKDNHMSPTQTIAFHKQNEANYAARGFLDKDQEYEMVVTDDGETWVNCWVDWEATLAVNNQKYDIPIHLTYQFIDGKIVREYGYWDSSVLVLAFQEAEAQKKMTNQKESDEHGHSEE</sequence>
<gene>
    <name evidence="1" type="ORF">HZY62_10865</name>
    <name evidence="2" type="ORF">LX92_02235</name>
</gene>
<evidence type="ECO:0000313" key="4">
    <source>
        <dbReference type="Proteomes" id="UP000651837"/>
    </source>
</evidence>
<dbReference type="Proteomes" id="UP000245667">
    <property type="component" value="Unassembled WGS sequence"/>
</dbReference>
<comment type="caution">
    <text evidence="2">The sequence shown here is derived from an EMBL/GenBank/DDBJ whole genome shotgun (WGS) entry which is preliminary data.</text>
</comment>
<organism evidence="2 3">
    <name type="scientific">Maribacter polysiphoniae</name>
    <dbReference type="NCBI Taxonomy" id="429344"/>
    <lineage>
        <taxon>Bacteria</taxon>
        <taxon>Pseudomonadati</taxon>
        <taxon>Bacteroidota</taxon>
        <taxon>Flavobacteriia</taxon>
        <taxon>Flavobacteriales</taxon>
        <taxon>Flavobacteriaceae</taxon>
        <taxon>Maribacter</taxon>
    </lineage>
</organism>
<dbReference type="EMBL" id="JACWLN010000004">
    <property type="protein sequence ID" value="MBD1261091.1"/>
    <property type="molecule type" value="Genomic_DNA"/>
</dbReference>
<name>A0A316E200_9FLAO</name>
<evidence type="ECO:0000313" key="2">
    <source>
        <dbReference type="EMBL" id="PWK23668.1"/>
    </source>
</evidence>
<dbReference type="SUPFAM" id="SSF54427">
    <property type="entry name" value="NTF2-like"/>
    <property type="match status" value="1"/>
</dbReference>
<protein>
    <submittedName>
        <fullName evidence="1">Nuclear transport factor 2 family protein</fullName>
    </submittedName>
</protein>
<dbReference type="OrthoDB" id="824753at2"/>
<dbReference type="RefSeq" id="WP_109650503.1">
    <property type="nucleotide sequence ID" value="NZ_JACWLN010000004.1"/>
</dbReference>
<reference evidence="1 4" key="2">
    <citation type="submission" date="2020-07" db="EMBL/GenBank/DDBJ databases">
        <title>The draft genome sequence of Maribacter polysiphoniae KCTC 22021.</title>
        <authorList>
            <person name="Mu L."/>
        </authorList>
    </citation>
    <scope>NUCLEOTIDE SEQUENCE [LARGE SCALE GENOMIC DNA]</scope>
    <source>
        <strain evidence="1 4">KCTC 22021</strain>
    </source>
</reference>
<evidence type="ECO:0000313" key="3">
    <source>
        <dbReference type="Proteomes" id="UP000245667"/>
    </source>
</evidence>
<dbReference type="PROSITE" id="PS51257">
    <property type="entry name" value="PROKAR_LIPOPROTEIN"/>
    <property type="match status" value="1"/>
</dbReference>
<accession>A0A316E200</accession>
<evidence type="ECO:0000313" key="1">
    <source>
        <dbReference type="EMBL" id="MBD1261091.1"/>
    </source>
</evidence>